<name>A0A8J5HP32_ZINOF</name>
<organism evidence="2 3">
    <name type="scientific">Zingiber officinale</name>
    <name type="common">Ginger</name>
    <name type="synonym">Amomum zingiber</name>
    <dbReference type="NCBI Taxonomy" id="94328"/>
    <lineage>
        <taxon>Eukaryota</taxon>
        <taxon>Viridiplantae</taxon>
        <taxon>Streptophyta</taxon>
        <taxon>Embryophyta</taxon>
        <taxon>Tracheophyta</taxon>
        <taxon>Spermatophyta</taxon>
        <taxon>Magnoliopsida</taxon>
        <taxon>Liliopsida</taxon>
        <taxon>Zingiberales</taxon>
        <taxon>Zingiberaceae</taxon>
        <taxon>Zingiber</taxon>
    </lineage>
</organism>
<protein>
    <submittedName>
        <fullName evidence="2">Uncharacterized protein</fullName>
    </submittedName>
</protein>
<accession>A0A8J5HP32</accession>
<evidence type="ECO:0000313" key="3">
    <source>
        <dbReference type="Proteomes" id="UP000734854"/>
    </source>
</evidence>
<feature type="chain" id="PRO_5035284644" evidence="1">
    <location>
        <begin position="17"/>
        <end position="134"/>
    </location>
</feature>
<dbReference type="AlphaFoldDB" id="A0A8J5HP32"/>
<evidence type="ECO:0000256" key="1">
    <source>
        <dbReference type="SAM" id="SignalP"/>
    </source>
</evidence>
<dbReference type="EMBL" id="JACMSC010000004">
    <property type="protein sequence ID" value="KAG6524064.1"/>
    <property type="molecule type" value="Genomic_DNA"/>
</dbReference>
<evidence type="ECO:0000313" key="2">
    <source>
        <dbReference type="EMBL" id="KAG6524064.1"/>
    </source>
</evidence>
<proteinExistence type="predicted"/>
<dbReference type="Proteomes" id="UP000734854">
    <property type="component" value="Unassembled WGS sequence"/>
</dbReference>
<dbReference type="InterPro" id="IPR006734">
    <property type="entry name" value="PLATZ"/>
</dbReference>
<feature type="signal peptide" evidence="1">
    <location>
        <begin position="1"/>
        <end position="16"/>
    </location>
</feature>
<sequence>MPLNLIFQRLSSTLLALMIQVVINPDSPFRELEIKSRGAMITPVADVVMAATIDELLHTMQAACGSFPSERVQHVLPQLHEQHAIRWSSYHDVIRVLKIQKVLNITSVQTYIINNTNLFFFPLFSPPPPHSPTV</sequence>
<keyword evidence="3" id="KW-1185">Reference proteome</keyword>
<gene>
    <name evidence="2" type="ORF">ZIOFF_013954</name>
</gene>
<reference evidence="2 3" key="1">
    <citation type="submission" date="2020-08" db="EMBL/GenBank/DDBJ databases">
        <title>Plant Genome Project.</title>
        <authorList>
            <person name="Zhang R.-G."/>
        </authorList>
    </citation>
    <scope>NUCLEOTIDE SEQUENCE [LARGE SCALE GENOMIC DNA]</scope>
    <source>
        <tissue evidence="2">Rhizome</tissue>
    </source>
</reference>
<dbReference type="Pfam" id="PF04640">
    <property type="entry name" value="PLATZ"/>
    <property type="match status" value="1"/>
</dbReference>
<keyword evidence="1" id="KW-0732">Signal</keyword>
<comment type="caution">
    <text evidence="2">The sequence shown here is derived from an EMBL/GenBank/DDBJ whole genome shotgun (WGS) entry which is preliminary data.</text>
</comment>